<protein>
    <submittedName>
        <fullName evidence="1">Uncharacterized protein</fullName>
    </submittedName>
</protein>
<proteinExistence type="predicted"/>
<evidence type="ECO:0000313" key="2">
    <source>
        <dbReference type="Proteomes" id="UP000053477"/>
    </source>
</evidence>
<sequence>MMQSVECFVVERKNQRCWIALESRRSCACECIGAYHNVNIALNISAVKDLCMRRELAFYPLSQSRRTIGRQWLRSLQAVRATKFIVVLRKMIVREHSSAVRSSKNTASTYYKISDGDPMDPILLSLKLATVQFSTTLVALVRGGSSIYHQRRLCIAPKRVSQ</sequence>
<accession>A0A0H2S5J0</accession>
<dbReference type="EMBL" id="KQ085982">
    <property type="protein sequence ID" value="KLO12201.1"/>
    <property type="molecule type" value="Genomic_DNA"/>
</dbReference>
<reference evidence="1 2" key="1">
    <citation type="submission" date="2015-04" db="EMBL/GenBank/DDBJ databases">
        <title>Complete genome sequence of Schizopora paradoxa KUC8140, a cosmopolitan wood degrader in East Asia.</title>
        <authorList>
            <consortium name="DOE Joint Genome Institute"/>
            <person name="Min B."/>
            <person name="Park H."/>
            <person name="Jang Y."/>
            <person name="Kim J.-J."/>
            <person name="Kim K.H."/>
            <person name="Pangilinan J."/>
            <person name="Lipzen A."/>
            <person name="Riley R."/>
            <person name="Grigoriev I.V."/>
            <person name="Spatafora J.W."/>
            <person name="Choi I.-G."/>
        </authorList>
    </citation>
    <scope>NUCLEOTIDE SEQUENCE [LARGE SCALE GENOMIC DNA]</scope>
    <source>
        <strain evidence="1 2">KUC8140</strain>
    </source>
</reference>
<evidence type="ECO:0000313" key="1">
    <source>
        <dbReference type="EMBL" id="KLO12201.1"/>
    </source>
</evidence>
<dbReference type="InParanoid" id="A0A0H2S5J0"/>
<name>A0A0H2S5J0_9AGAM</name>
<organism evidence="1 2">
    <name type="scientific">Schizopora paradoxa</name>
    <dbReference type="NCBI Taxonomy" id="27342"/>
    <lineage>
        <taxon>Eukaryota</taxon>
        <taxon>Fungi</taxon>
        <taxon>Dikarya</taxon>
        <taxon>Basidiomycota</taxon>
        <taxon>Agaricomycotina</taxon>
        <taxon>Agaricomycetes</taxon>
        <taxon>Hymenochaetales</taxon>
        <taxon>Schizoporaceae</taxon>
        <taxon>Schizopora</taxon>
    </lineage>
</organism>
<dbReference type="Proteomes" id="UP000053477">
    <property type="component" value="Unassembled WGS sequence"/>
</dbReference>
<keyword evidence="2" id="KW-1185">Reference proteome</keyword>
<dbReference type="AlphaFoldDB" id="A0A0H2S5J0"/>
<gene>
    <name evidence="1" type="ORF">SCHPADRAFT_430406</name>
</gene>